<dbReference type="Proteomes" id="UP000824120">
    <property type="component" value="Chromosome 9"/>
</dbReference>
<reference evidence="1 2" key="1">
    <citation type="submission" date="2020-09" db="EMBL/GenBank/DDBJ databases">
        <title>De no assembly of potato wild relative species, Solanum commersonii.</title>
        <authorList>
            <person name="Cho K."/>
        </authorList>
    </citation>
    <scope>NUCLEOTIDE SEQUENCE [LARGE SCALE GENOMIC DNA]</scope>
    <source>
        <strain evidence="1">LZ3.2</strain>
        <tissue evidence="1">Leaf</tissue>
    </source>
</reference>
<gene>
    <name evidence="1" type="ORF">H5410_046721</name>
</gene>
<evidence type="ECO:0000313" key="1">
    <source>
        <dbReference type="EMBL" id="KAG5586287.1"/>
    </source>
</evidence>
<comment type="caution">
    <text evidence="1">The sequence shown here is derived from an EMBL/GenBank/DDBJ whole genome shotgun (WGS) entry which is preliminary data.</text>
</comment>
<proteinExistence type="predicted"/>
<dbReference type="AlphaFoldDB" id="A0A9J5XF76"/>
<sequence>MMFAGFIALCTGYIRFDTFHIEGYIVLCTGYIRIHSIVHEIHAGYIGK</sequence>
<dbReference type="EMBL" id="JACXVP010000009">
    <property type="protein sequence ID" value="KAG5586287.1"/>
    <property type="molecule type" value="Genomic_DNA"/>
</dbReference>
<name>A0A9J5XF76_SOLCO</name>
<organism evidence="1 2">
    <name type="scientific">Solanum commersonii</name>
    <name type="common">Commerson's wild potato</name>
    <name type="synonym">Commerson's nightshade</name>
    <dbReference type="NCBI Taxonomy" id="4109"/>
    <lineage>
        <taxon>Eukaryota</taxon>
        <taxon>Viridiplantae</taxon>
        <taxon>Streptophyta</taxon>
        <taxon>Embryophyta</taxon>
        <taxon>Tracheophyta</taxon>
        <taxon>Spermatophyta</taxon>
        <taxon>Magnoliopsida</taxon>
        <taxon>eudicotyledons</taxon>
        <taxon>Gunneridae</taxon>
        <taxon>Pentapetalae</taxon>
        <taxon>asterids</taxon>
        <taxon>lamiids</taxon>
        <taxon>Solanales</taxon>
        <taxon>Solanaceae</taxon>
        <taxon>Solanoideae</taxon>
        <taxon>Solaneae</taxon>
        <taxon>Solanum</taxon>
    </lineage>
</organism>
<keyword evidence="2" id="KW-1185">Reference proteome</keyword>
<protein>
    <submittedName>
        <fullName evidence="1">Uncharacterized protein</fullName>
    </submittedName>
</protein>
<accession>A0A9J5XF76</accession>
<evidence type="ECO:0000313" key="2">
    <source>
        <dbReference type="Proteomes" id="UP000824120"/>
    </source>
</evidence>